<evidence type="ECO:0000313" key="2">
    <source>
        <dbReference type="Proteomes" id="UP000054018"/>
    </source>
</evidence>
<dbReference type="HOGENOM" id="CLU_2868574_0_0_1"/>
<accession>A0A0C9YTZ6</accession>
<keyword evidence="2" id="KW-1185">Reference proteome</keyword>
<proteinExistence type="predicted"/>
<sequence length="64" mass="7319">MRARAAGRMAWCRLFSYQRCQTPNVGYVFALLGLGQCLRTQRTAEMCRPTYSKFVPMGNAKRPT</sequence>
<reference evidence="1 2" key="1">
    <citation type="submission" date="2014-04" db="EMBL/GenBank/DDBJ databases">
        <authorList>
            <consortium name="DOE Joint Genome Institute"/>
            <person name="Kuo A."/>
            <person name="Kohler A."/>
            <person name="Costa M.D."/>
            <person name="Nagy L.G."/>
            <person name="Floudas D."/>
            <person name="Copeland A."/>
            <person name="Barry K.W."/>
            <person name="Cichocki N."/>
            <person name="Veneault-Fourrey C."/>
            <person name="LaButti K."/>
            <person name="Lindquist E.A."/>
            <person name="Lipzen A."/>
            <person name="Lundell T."/>
            <person name="Morin E."/>
            <person name="Murat C."/>
            <person name="Sun H."/>
            <person name="Tunlid A."/>
            <person name="Henrissat B."/>
            <person name="Grigoriev I.V."/>
            <person name="Hibbett D.S."/>
            <person name="Martin F."/>
            <person name="Nordberg H.P."/>
            <person name="Cantor M.N."/>
            <person name="Hua S.X."/>
        </authorList>
    </citation>
    <scope>NUCLEOTIDE SEQUENCE [LARGE SCALE GENOMIC DNA]</scope>
    <source>
        <strain evidence="1 2">441</strain>
    </source>
</reference>
<protein>
    <submittedName>
        <fullName evidence="1">Uncharacterized protein</fullName>
    </submittedName>
</protein>
<gene>
    <name evidence="1" type="ORF">PISMIDRAFT_682499</name>
</gene>
<dbReference type="EMBL" id="KN833770">
    <property type="protein sequence ID" value="KIK20211.1"/>
    <property type="molecule type" value="Genomic_DNA"/>
</dbReference>
<name>A0A0C9YTZ6_9AGAM</name>
<dbReference type="Proteomes" id="UP000054018">
    <property type="component" value="Unassembled WGS sequence"/>
</dbReference>
<reference evidence="2" key="2">
    <citation type="submission" date="2015-01" db="EMBL/GenBank/DDBJ databases">
        <title>Evolutionary Origins and Diversification of the Mycorrhizal Mutualists.</title>
        <authorList>
            <consortium name="DOE Joint Genome Institute"/>
            <consortium name="Mycorrhizal Genomics Consortium"/>
            <person name="Kohler A."/>
            <person name="Kuo A."/>
            <person name="Nagy L.G."/>
            <person name="Floudas D."/>
            <person name="Copeland A."/>
            <person name="Barry K.W."/>
            <person name="Cichocki N."/>
            <person name="Veneault-Fourrey C."/>
            <person name="LaButti K."/>
            <person name="Lindquist E.A."/>
            <person name="Lipzen A."/>
            <person name="Lundell T."/>
            <person name="Morin E."/>
            <person name="Murat C."/>
            <person name="Riley R."/>
            <person name="Ohm R."/>
            <person name="Sun H."/>
            <person name="Tunlid A."/>
            <person name="Henrissat B."/>
            <person name="Grigoriev I.V."/>
            <person name="Hibbett D.S."/>
            <person name="Martin F."/>
        </authorList>
    </citation>
    <scope>NUCLEOTIDE SEQUENCE [LARGE SCALE GENOMIC DNA]</scope>
    <source>
        <strain evidence="2">441</strain>
    </source>
</reference>
<dbReference type="AlphaFoldDB" id="A0A0C9YTZ6"/>
<evidence type="ECO:0000313" key="1">
    <source>
        <dbReference type="EMBL" id="KIK20211.1"/>
    </source>
</evidence>
<organism evidence="1 2">
    <name type="scientific">Pisolithus microcarpus 441</name>
    <dbReference type="NCBI Taxonomy" id="765257"/>
    <lineage>
        <taxon>Eukaryota</taxon>
        <taxon>Fungi</taxon>
        <taxon>Dikarya</taxon>
        <taxon>Basidiomycota</taxon>
        <taxon>Agaricomycotina</taxon>
        <taxon>Agaricomycetes</taxon>
        <taxon>Agaricomycetidae</taxon>
        <taxon>Boletales</taxon>
        <taxon>Sclerodermatineae</taxon>
        <taxon>Pisolithaceae</taxon>
        <taxon>Pisolithus</taxon>
    </lineage>
</organism>